<organism evidence="1">
    <name type="scientific">Podoviridae sp. ctnWS46</name>
    <dbReference type="NCBI Taxonomy" id="2827747"/>
    <lineage>
        <taxon>Viruses</taxon>
        <taxon>Duplodnaviria</taxon>
        <taxon>Heunggongvirae</taxon>
        <taxon>Uroviricota</taxon>
        <taxon>Caudoviricetes</taxon>
    </lineage>
</organism>
<name>A0A8S5T0Q7_9CAUD</name>
<proteinExistence type="predicted"/>
<evidence type="ECO:0000313" key="1">
    <source>
        <dbReference type="EMBL" id="DAF56527.1"/>
    </source>
</evidence>
<accession>A0A8S5T0Q7</accession>
<protein>
    <submittedName>
        <fullName evidence="1">Uncharacterized protein</fullName>
    </submittedName>
</protein>
<reference evidence="1" key="1">
    <citation type="journal article" date="2021" name="Proc. Natl. Acad. Sci. U.S.A.">
        <title>A Catalog of Tens of Thousands of Viruses from Human Metagenomes Reveals Hidden Associations with Chronic Diseases.</title>
        <authorList>
            <person name="Tisza M.J."/>
            <person name="Buck C.B."/>
        </authorList>
    </citation>
    <scope>NUCLEOTIDE SEQUENCE</scope>
    <source>
        <strain evidence="1">CtnWS46</strain>
    </source>
</reference>
<dbReference type="Gene3D" id="1.20.120.20">
    <property type="entry name" value="Apolipoprotein"/>
    <property type="match status" value="1"/>
</dbReference>
<dbReference type="EMBL" id="BK032718">
    <property type="protein sequence ID" value="DAF56527.1"/>
    <property type="molecule type" value="Genomic_DNA"/>
</dbReference>
<sequence length="274" mass="31516">MLRKTKKKQSASQTIKEQFEQNQEIKIDIDNFLPKFDEVKLSGKNLAQQYVSAFNTGMNIYQCLNYLQGHIGWLVKAVNDVVKKWNKNIEEMIKYCIELSKSEFDKHWAELKPQVIELTKQTTINQFNEKWEELKPQVIELTKQTTINQFNESWEELKPQVIELTKQTTINQFNQSWEELKPELTQYVNNTINQYIDNQDSKIGKMYDDLSILLTNLKNSGAWTQTGATIFDGHMTDGRNIATGNINIFGGSVDGSSYIRTNNGSTENDLAGGV</sequence>